<dbReference type="GO" id="GO:0031969">
    <property type="term" value="C:chloroplast membrane"/>
    <property type="evidence" value="ECO:0007669"/>
    <property type="project" value="UniProtKB-SubCell"/>
</dbReference>
<feature type="region of interest" description="Disordered" evidence="6">
    <location>
        <begin position="1"/>
        <end position="29"/>
    </location>
</feature>
<dbReference type="EMBL" id="QGKX02001621">
    <property type="protein sequence ID" value="KAF3500374.1"/>
    <property type="molecule type" value="Genomic_DNA"/>
</dbReference>
<evidence type="ECO:0000256" key="1">
    <source>
        <dbReference type="ARBA" id="ARBA00004508"/>
    </source>
</evidence>
<dbReference type="AlphaFoldDB" id="A0A8S9N600"/>
<comment type="similarity">
    <text evidence="2">Belongs to the sterol desaturase family.</text>
</comment>
<organism evidence="7 8">
    <name type="scientific">Brassica cretica</name>
    <name type="common">Mustard</name>
    <dbReference type="NCBI Taxonomy" id="69181"/>
    <lineage>
        <taxon>Eukaryota</taxon>
        <taxon>Viridiplantae</taxon>
        <taxon>Streptophyta</taxon>
        <taxon>Embryophyta</taxon>
        <taxon>Tracheophyta</taxon>
        <taxon>Spermatophyta</taxon>
        <taxon>Magnoliopsida</taxon>
        <taxon>eudicotyledons</taxon>
        <taxon>Gunneridae</taxon>
        <taxon>Pentapetalae</taxon>
        <taxon>rosids</taxon>
        <taxon>malvids</taxon>
        <taxon>Brassicales</taxon>
        <taxon>Brassicaceae</taxon>
        <taxon>Brassiceae</taxon>
        <taxon>Brassica</taxon>
    </lineage>
</organism>
<protein>
    <recommendedName>
        <fullName evidence="5">beta-carotene 3-hydroxylase</fullName>
        <ecNumber evidence="5">1.14.15.24</ecNumber>
    </recommendedName>
</protein>
<evidence type="ECO:0000313" key="7">
    <source>
        <dbReference type="EMBL" id="KAF3500374.1"/>
    </source>
</evidence>
<dbReference type="Proteomes" id="UP000712600">
    <property type="component" value="Unassembled WGS sequence"/>
</dbReference>
<dbReference type="InterPro" id="IPR045019">
    <property type="entry name" value="BETA-OHASE-like"/>
</dbReference>
<evidence type="ECO:0000256" key="5">
    <source>
        <dbReference type="ARBA" id="ARBA00026097"/>
    </source>
</evidence>
<dbReference type="GO" id="GO:0010291">
    <property type="term" value="F:beta-carotene 3-hydroxylase activity"/>
    <property type="evidence" value="ECO:0007669"/>
    <property type="project" value="UniProtKB-EC"/>
</dbReference>
<keyword evidence="4" id="KW-0560">Oxidoreductase</keyword>
<gene>
    <name evidence="7" type="ORF">F2Q69_00043401</name>
</gene>
<dbReference type="EC" id="1.14.15.24" evidence="5"/>
<evidence type="ECO:0000256" key="2">
    <source>
        <dbReference type="ARBA" id="ARBA00009324"/>
    </source>
</evidence>
<accession>A0A8S9N600</accession>
<comment type="caution">
    <text evidence="7">The sequence shown here is derived from an EMBL/GenBank/DDBJ whole genome shotgun (WGS) entry which is preliminary data.</text>
</comment>
<proteinExistence type="inferred from homology"/>
<dbReference type="GO" id="GO:0016123">
    <property type="term" value="P:xanthophyll biosynthetic process"/>
    <property type="evidence" value="ECO:0007669"/>
    <property type="project" value="TreeGrafter"/>
</dbReference>
<comment type="subcellular location">
    <subcellularLocation>
        <location evidence="1">Plastid</location>
        <location evidence="1">Chloroplast membrane</location>
        <topology evidence="1">Multi-pass membrane protein</topology>
    </subcellularLocation>
</comment>
<evidence type="ECO:0000313" key="8">
    <source>
        <dbReference type="Proteomes" id="UP000712600"/>
    </source>
</evidence>
<keyword evidence="3" id="KW-0125">Carotenoid biosynthesis</keyword>
<dbReference type="PANTHER" id="PTHR31899:SF13">
    <property type="entry name" value="BETA-CAROTENE 3-HYDROXYLASE"/>
    <property type="match status" value="1"/>
</dbReference>
<dbReference type="GO" id="GO:0016119">
    <property type="term" value="P:carotene metabolic process"/>
    <property type="evidence" value="ECO:0007669"/>
    <property type="project" value="TreeGrafter"/>
</dbReference>
<reference evidence="7" key="1">
    <citation type="submission" date="2019-12" db="EMBL/GenBank/DDBJ databases">
        <title>Genome sequencing and annotation of Brassica cretica.</title>
        <authorList>
            <person name="Studholme D.J."/>
            <person name="Sarris P."/>
        </authorList>
    </citation>
    <scope>NUCLEOTIDE SEQUENCE</scope>
    <source>
        <strain evidence="7">PFS-109/04</strain>
        <tissue evidence="7">Leaf</tissue>
    </source>
</reference>
<name>A0A8S9N600_BRACR</name>
<evidence type="ECO:0000256" key="3">
    <source>
        <dbReference type="ARBA" id="ARBA00022746"/>
    </source>
</evidence>
<dbReference type="PANTHER" id="PTHR31899">
    <property type="entry name" value="BETA-CAROTENE 3-HYDROXYLASE 1, CHLOROPLASTIC"/>
    <property type="match status" value="1"/>
</dbReference>
<evidence type="ECO:0000256" key="6">
    <source>
        <dbReference type="SAM" id="MobiDB-lite"/>
    </source>
</evidence>
<evidence type="ECO:0000256" key="4">
    <source>
        <dbReference type="ARBA" id="ARBA00023002"/>
    </source>
</evidence>
<sequence length="143" mass="15721">MSRNSVTKGGENKGISPAKAGSSDSTSRREVRYETLDLAESECSLLRIPSLLHFLPLQENSGILTDIPTENEIGLGITVFGMAYMFVHDGLVHKRFPVGPIANVPYFRKVAAAHQEVEEVGGKEELEKEISRRIKSYNKGSTS</sequence>